<comment type="similarity">
    <text evidence="1">Belongs to the Gfo/Idh/MocA family.</text>
</comment>
<evidence type="ECO:0000259" key="4">
    <source>
        <dbReference type="Pfam" id="PF01467"/>
    </source>
</evidence>
<dbReference type="AlphaFoldDB" id="A0A1W1CJF4"/>
<keyword evidence="5" id="KW-0548">Nucleotidyltransferase</keyword>
<dbReference type="PANTHER" id="PTHR22604:SF105">
    <property type="entry name" value="TRANS-1,2-DIHYDROBENZENE-1,2-DIOL DEHYDROGENASE"/>
    <property type="match status" value="1"/>
</dbReference>
<dbReference type="GO" id="GO:0047348">
    <property type="term" value="F:glycerol-3-phosphate cytidylyltransferase activity"/>
    <property type="evidence" value="ECO:0007669"/>
    <property type="project" value="UniProtKB-EC"/>
</dbReference>
<dbReference type="InterPro" id="IPR014729">
    <property type="entry name" value="Rossmann-like_a/b/a_fold"/>
</dbReference>
<evidence type="ECO:0000313" key="5">
    <source>
        <dbReference type="EMBL" id="SFV65998.1"/>
    </source>
</evidence>
<dbReference type="SUPFAM" id="SSF55347">
    <property type="entry name" value="Glyceraldehyde-3-phosphate dehydrogenase-like, C-terminal domain"/>
    <property type="match status" value="1"/>
</dbReference>
<keyword evidence="5" id="KW-0808">Transferase</keyword>
<dbReference type="EC" id="2.7.7.39" evidence="5"/>
<dbReference type="Pfam" id="PF01467">
    <property type="entry name" value="CTP_transf_like"/>
    <property type="match status" value="1"/>
</dbReference>
<proteinExistence type="inferred from homology"/>
<reference evidence="5" key="1">
    <citation type="submission" date="2016-10" db="EMBL/GenBank/DDBJ databases">
        <authorList>
            <person name="de Groot N.N."/>
        </authorList>
    </citation>
    <scope>NUCLEOTIDE SEQUENCE</scope>
</reference>
<dbReference type="Pfam" id="PF01408">
    <property type="entry name" value="GFO_IDH_MocA"/>
    <property type="match status" value="1"/>
</dbReference>
<evidence type="ECO:0000259" key="3">
    <source>
        <dbReference type="Pfam" id="PF01408"/>
    </source>
</evidence>
<accession>A0A1W1CJF4</accession>
<dbReference type="SUPFAM" id="SSF51735">
    <property type="entry name" value="NAD(P)-binding Rossmann-fold domains"/>
    <property type="match status" value="1"/>
</dbReference>
<dbReference type="InterPro" id="IPR050984">
    <property type="entry name" value="Gfo/Idh/MocA_domain"/>
</dbReference>
<sequence>MENKKTVITYGTYDMLHVGHMNILKRAKELGDYLIVGVTDENYDRSRGKLNVIESTNKRVKAIEALDFVDKVIVEKHKKQKAEDIQKYDVDIFAIGDDWVGAFDYLNEYTLVEYLPRTEGISSTKLRKENFDIIKLGVVGLGRDTQAFINESEYVSSLKVDRIYADDFLAVKAFTKDNGKIEFGHDNYDDFLDTDIKAVYIDTSLEKHYMLIKKALEAGKHVLCENPLAIDKDELKELLSIAKREKRVLLSALKTAFLPAFNQLLKELDKGIIGDIKEVRATRTSLYREKDYPDEFMAQGATNILSGAPSLLVNKVLGKRKSITFFDQEESGYDISNLIVTTHKGGAVGVSTVATGIKSEGDAVISGTKGYIYIPAPWWLTKTFYVRFEDTHKSYTFNYELEGCGLRYMIAEFASLIQRGNRKSKMLTPKDMVGINRVLIDYADTKKDKKNKES</sequence>
<dbReference type="Gene3D" id="3.40.50.620">
    <property type="entry name" value="HUPs"/>
    <property type="match status" value="1"/>
</dbReference>
<organism evidence="5">
    <name type="scientific">hydrothermal vent metagenome</name>
    <dbReference type="NCBI Taxonomy" id="652676"/>
    <lineage>
        <taxon>unclassified sequences</taxon>
        <taxon>metagenomes</taxon>
        <taxon>ecological metagenomes</taxon>
    </lineage>
</organism>
<dbReference type="PANTHER" id="PTHR22604">
    <property type="entry name" value="OXIDOREDUCTASES"/>
    <property type="match status" value="1"/>
</dbReference>
<dbReference type="GO" id="GO:0016491">
    <property type="term" value="F:oxidoreductase activity"/>
    <property type="evidence" value="ECO:0007669"/>
    <property type="project" value="UniProtKB-KW"/>
</dbReference>
<keyword evidence="2" id="KW-0560">Oxidoreductase</keyword>
<dbReference type="InterPro" id="IPR000683">
    <property type="entry name" value="Gfo/Idh/MocA-like_OxRdtase_N"/>
</dbReference>
<evidence type="ECO:0000256" key="1">
    <source>
        <dbReference type="ARBA" id="ARBA00010928"/>
    </source>
</evidence>
<protein>
    <submittedName>
        <fullName evidence="5">Glycerol-3-phosphate cytidylyltransferase</fullName>
        <ecNumber evidence="5">2.7.7.39</ecNumber>
    </submittedName>
</protein>
<feature type="domain" description="Cytidyltransferase-like" evidence="4">
    <location>
        <begin position="8"/>
        <end position="128"/>
    </location>
</feature>
<name>A0A1W1CJF4_9ZZZZ</name>
<dbReference type="InterPro" id="IPR036291">
    <property type="entry name" value="NAD(P)-bd_dom_sf"/>
</dbReference>
<dbReference type="Gene3D" id="3.30.360.10">
    <property type="entry name" value="Dihydrodipicolinate Reductase, domain 2"/>
    <property type="match status" value="1"/>
</dbReference>
<dbReference type="NCBIfam" id="TIGR00125">
    <property type="entry name" value="cyt_tran_rel"/>
    <property type="match status" value="1"/>
</dbReference>
<dbReference type="EMBL" id="FPHE01000148">
    <property type="protein sequence ID" value="SFV65998.1"/>
    <property type="molecule type" value="Genomic_DNA"/>
</dbReference>
<gene>
    <name evidence="5" type="ORF">MNB_SV-12-862</name>
</gene>
<evidence type="ECO:0000256" key="2">
    <source>
        <dbReference type="ARBA" id="ARBA00023002"/>
    </source>
</evidence>
<feature type="domain" description="Gfo/Idh/MocA-like oxidoreductase N-terminal" evidence="3">
    <location>
        <begin position="134"/>
        <end position="249"/>
    </location>
</feature>
<dbReference type="GO" id="GO:0000166">
    <property type="term" value="F:nucleotide binding"/>
    <property type="evidence" value="ECO:0007669"/>
    <property type="project" value="InterPro"/>
</dbReference>
<dbReference type="SUPFAM" id="SSF52374">
    <property type="entry name" value="Nucleotidylyl transferase"/>
    <property type="match status" value="1"/>
</dbReference>
<dbReference type="InterPro" id="IPR004821">
    <property type="entry name" value="Cyt_trans-like"/>
</dbReference>
<dbReference type="Gene3D" id="3.40.50.720">
    <property type="entry name" value="NAD(P)-binding Rossmann-like Domain"/>
    <property type="match status" value="1"/>
</dbReference>